<dbReference type="Gene3D" id="3.10.20.10">
    <property type="match status" value="2"/>
</dbReference>
<dbReference type="SUPFAM" id="SSF57535">
    <property type="entry name" value="Complement control module/SCR domain"/>
    <property type="match status" value="1"/>
</dbReference>
<protein>
    <recommendedName>
        <fullName evidence="7">CIDE-N domain-containing protein</fullName>
    </recommendedName>
</protein>
<evidence type="ECO:0000256" key="5">
    <source>
        <dbReference type="SAM" id="Phobius"/>
    </source>
</evidence>
<dbReference type="SMART" id="SM00266">
    <property type="entry name" value="CAD"/>
    <property type="match status" value="2"/>
</dbReference>
<dbReference type="Proteomes" id="UP000683360">
    <property type="component" value="Unassembled WGS sequence"/>
</dbReference>
<dbReference type="InterPro" id="IPR000436">
    <property type="entry name" value="Sushi_SCR_CCP_dom"/>
</dbReference>
<dbReference type="CDD" id="cd00033">
    <property type="entry name" value="CCP"/>
    <property type="match status" value="1"/>
</dbReference>
<feature type="compositionally biased region" description="Polar residues" evidence="4">
    <location>
        <begin position="573"/>
        <end position="592"/>
    </location>
</feature>
<dbReference type="GO" id="GO:0042981">
    <property type="term" value="P:regulation of apoptotic process"/>
    <property type="evidence" value="ECO:0007669"/>
    <property type="project" value="TreeGrafter"/>
</dbReference>
<dbReference type="PANTHER" id="PTHR12306">
    <property type="entry name" value="CELL DEATH ACTIVATOR CIDE"/>
    <property type="match status" value="1"/>
</dbReference>
<evidence type="ECO:0000259" key="7">
    <source>
        <dbReference type="PROSITE" id="PS51135"/>
    </source>
</evidence>
<name>A0A8S3SG05_MYTED</name>
<evidence type="ECO:0000256" key="6">
    <source>
        <dbReference type="SAM" id="SignalP"/>
    </source>
</evidence>
<dbReference type="EMBL" id="CAJPWZ010001458">
    <property type="protein sequence ID" value="CAG2215873.1"/>
    <property type="molecule type" value="Genomic_DNA"/>
</dbReference>
<dbReference type="Gene3D" id="2.10.70.10">
    <property type="entry name" value="Complement Module, domain 1"/>
    <property type="match status" value="1"/>
</dbReference>
<dbReference type="OrthoDB" id="6100708at2759"/>
<feature type="compositionally biased region" description="Basic and acidic residues" evidence="4">
    <location>
        <begin position="594"/>
        <end position="610"/>
    </location>
</feature>
<organism evidence="8 9">
    <name type="scientific">Mytilus edulis</name>
    <name type="common">Blue mussel</name>
    <dbReference type="NCBI Taxonomy" id="6550"/>
    <lineage>
        <taxon>Eukaryota</taxon>
        <taxon>Metazoa</taxon>
        <taxon>Spiralia</taxon>
        <taxon>Lophotrochozoa</taxon>
        <taxon>Mollusca</taxon>
        <taxon>Bivalvia</taxon>
        <taxon>Autobranchia</taxon>
        <taxon>Pteriomorphia</taxon>
        <taxon>Mytilida</taxon>
        <taxon>Mytiloidea</taxon>
        <taxon>Mytilidae</taxon>
        <taxon>Mytilinae</taxon>
        <taxon>Mytilus</taxon>
    </lineage>
</organism>
<keyword evidence="5" id="KW-0812">Transmembrane</keyword>
<dbReference type="PROSITE" id="PS51135">
    <property type="entry name" value="CIDE_N"/>
    <property type="match status" value="2"/>
</dbReference>
<accession>A0A8S3SG05</accession>
<dbReference type="SUPFAM" id="SSF54277">
    <property type="entry name" value="CAD &amp; PB1 domains"/>
    <property type="match status" value="2"/>
</dbReference>
<keyword evidence="2" id="KW-1015">Disulfide bond</keyword>
<evidence type="ECO:0000313" key="9">
    <source>
        <dbReference type="Proteomes" id="UP000683360"/>
    </source>
</evidence>
<dbReference type="PANTHER" id="PTHR12306:SF15">
    <property type="entry name" value="DNAATION FACTOR-RELATED PROTEIN 1, ISOFORM B-RELATED"/>
    <property type="match status" value="1"/>
</dbReference>
<gene>
    <name evidence="8" type="ORF">MEDL_29634</name>
</gene>
<dbReference type="InterPro" id="IPR003508">
    <property type="entry name" value="CIDE-N_dom"/>
</dbReference>
<keyword evidence="6" id="KW-0732">Signal</keyword>
<evidence type="ECO:0000256" key="3">
    <source>
        <dbReference type="PROSITE-ProRule" id="PRU00447"/>
    </source>
</evidence>
<dbReference type="InterPro" id="IPR035976">
    <property type="entry name" value="Sushi/SCR/CCP_sf"/>
</dbReference>
<feature type="compositionally biased region" description="Polar residues" evidence="4">
    <location>
        <begin position="612"/>
        <end position="639"/>
    </location>
</feature>
<keyword evidence="5" id="KW-1133">Transmembrane helix</keyword>
<feature type="transmembrane region" description="Helical" evidence="5">
    <location>
        <begin position="105"/>
        <end position="131"/>
    </location>
</feature>
<feature type="signal peptide" evidence="6">
    <location>
        <begin position="1"/>
        <end position="24"/>
    </location>
</feature>
<dbReference type="GO" id="GO:0006915">
    <property type="term" value="P:apoptotic process"/>
    <property type="evidence" value="ECO:0007669"/>
    <property type="project" value="UniProtKB-UniRule"/>
</dbReference>
<keyword evidence="1 3" id="KW-0053">Apoptosis</keyword>
<feature type="compositionally biased region" description="Polar residues" evidence="4">
    <location>
        <begin position="707"/>
        <end position="717"/>
    </location>
</feature>
<comment type="caution">
    <text evidence="8">The sequence shown here is derived from an EMBL/GenBank/DDBJ whole genome shotgun (WGS) entry which is preliminary data.</text>
</comment>
<proteinExistence type="predicted"/>
<feature type="compositionally biased region" description="Basic and acidic residues" evidence="4">
    <location>
        <begin position="678"/>
        <end position="690"/>
    </location>
</feature>
<keyword evidence="5" id="KW-0472">Membrane</keyword>
<sequence>MVSSLLHVVAVSFVILTFPIKVESTCNKFWINGAIIITRANTDKLTGNITRNPGPFPVKTVVKLNCASPSKRINGSDISRCLANETWDNIPTCVPRESSSNKEPLPWLIIGGSAGGGVVFIVIVTIVVVCLCKRKKNISGEDRLKNTHMREDDSVPFKDIRNSDLTNNHIGNRRSDGSMYYNEMNYGKHGYGNHVIDSRYASAGSIDIYRHHDGISLVGSNGSIIGTSNTPIFKVWTCRRTRRKFIKAENLAVLQKKAATIYQYDNPVRLTLEEDGTDVDNDEVLASCMGKTLVVLARNEHWVDRTGYTFDVCSHNRTLRKLVLAENLKDLIHQAPAYFSYIVNEICLENDGTTIGDDDILISMSSQTVMALGKDESWTPATEKMADIENKEATISTDTPTLRYSSRELGLEMPIQIRVKDEDIVISTDIVLQTNVGKVLIASQRNAPKWVETNISPYTLQNDSQNDYNSADLNGYSSVEHLQRTDAPSVTRSNDYGPMRQPYISNQRAVKTTDLERKAFFDANFVTQNDPDIVKSTKLPFSMPSRYVSENSLYPNRNNSDGQSHPLEENRPLGQTQPRKIQQDNIPKPSTDSYDDRTSKEKIGNYKDFDNTSDLPYSDLTPSYQMNFGKPGNSNQTIPDENKSNELPYSDLEPSHKKNGRKGNNFDVLRKQNKKKGSHYDDDSESEYRPKQSSLLRQPSFLVTGGAKQSNASDVLF</sequence>
<evidence type="ECO:0000256" key="2">
    <source>
        <dbReference type="ARBA" id="ARBA00023157"/>
    </source>
</evidence>
<feature type="region of interest" description="Disordered" evidence="4">
    <location>
        <begin position="550"/>
        <end position="717"/>
    </location>
</feature>
<keyword evidence="9" id="KW-1185">Reference proteome</keyword>
<reference evidence="8" key="1">
    <citation type="submission" date="2021-03" db="EMBL/GenBank/DDBJ databases">
        <authorList>
            <person name="Bekaert M."/>
        </authorList>
    </citation>
    <scope>NUCLEOTIDE SEQUENCE</scope>
</reference>
<feature type="chain" id="PRO_5035905311" description="CIDE-N domain-containing protein" evidence="6">
    <location>
        <begin position="25"/>
        <end position="717"/>
    </location>
</feature>
<feature type="domain" description="CIDE-N" evidence="7">
    <location>
        <begin position="229"/>
        <end position="304"/>
    </location>
</feature>
<evidence type="ECO:0000256" key="4">
    <source>
        <dbReference type="SAM" id="MobiDB-lite"/>
    </source>
</evidence>
<feature type="domain" description="CIDE-N" evidence="7">
    <location>
        <begin position="306"/>
        <end position="380"/>
    </location>
</feature>
<dbReference type="Pfam" id="PF02017">
    <property type="entry name" value="CIDE-N"/>
    <property type="match status" value="2"/>
</dbReference>
<dbReference type="AlphaFoldDB" id="A0A8S3SG05"/>
<evidence type="ECO:0000256" key="1">
    <source>
        <dbReference type="ARBA" id="ARBA00022703"/>
    </source>
</evidence>
<feature type="compositionally biased region" description="Polar residues" evidence="4">
    <location>
        <begin position="550"/>
        <end position="563"/>
    </location>
</feature>
<evidence type="ECO:0000313" key="8">
    <source>
        <dbReference type="EMBL" id="CAG2215873.1"/>
    </source>
</evidence>